<dbReference type="Proteomes" id="UP000242754">
    <property type="component" value="Unassembled WGS sequence"/>
</dbReference>
<name>A0A143YWJ4_9LACT</name>
<dbReference type="AlphaFoldDB" id="A0A143YWJ4"/>
<protein>
    <submittedName>
        <fullName evidence="1">Uncharacterized protein</fullName>
    </submittedName>
</protein>
<reference evidence="1 2" key="1">
    <citation type="submission" date="2016-02" db="EMBL/GenBank/DDBJ databases">
        <authorList>
            <person name="Wen L."/>
            <person name="He K."/>
            <person name="Yang H."/>
        </authorList>
    </citation>
    <scope>NUCLEOTIDE SEQUENCE [LARGE SCALE GENOMIC DNA]</scope>
    <source>
        <strain evidence="1">Trichococcus palustris</strain>
    </source>
</reference>
<gene>
    <name evidence="1" type="ORF">Tpal_2515</name>
</gene>
<accession>A0A143YWJ4</accession>
<keyword evidence="2" id="KW-1185">Reference proteome</keyword>
<dbReference type="EMBL" id="FJNE01000009">
    <property type="protein sequence ID" value="CZR00413.1"/>
    <property type="molecule type" value="Genomic_DNA"/>
</dbReference>
<proteinExistence type="predicted"/>
<evidence type="ECO:0000313" key="2">
    <source>
        <dbReference type="Proteomes" id="UP000242754"/>
    </source>
</evidence>
<organism evidence="1 2">
    <name type="scientific">Trichococcus palustris</name>
    <dbReference type="NCBI Taxonomy" id="140314"/>
    <lineage>
        <taxon>Bacteria</taxon>
        <taxon>Bacillati</taxon>
        <taxon>Bacillota</taxon>
        <taxon>Bacilli</taxon>
        <taxon>Lactobacillales</taxon>
        <taxon>Carnobacteriaceae</taxon>
        <taxon>Trichococcus</taxon>
    </lineage>
</organism>
<evidence type="ECO:0000313" key="1">
    <source>
        <dbReference type="EMBL" id="CZR00413.1"/>
    </source>
</evidence>
<sequence>MHEAFALHCRSQSASILGAAEKYRRLQQPYFVKENINKMVAEVRGQNPHSIPLEDLNVSSTLNNHHLSKARCLPTSISMISATKLTGKCKANEIELRVVVGVVEC</sequence>